<dbReference type="Ensembl" id="ENSLLTT00000004187.1">
    <property type="protein sequence ID" value="ENSLLTP00000004022.1"/>
    <property type="gene ID" value="ENSLLTG00000003014.1"/>
</dbReference>
<feature type="domain" description="BPTI/Kunitz inhibitor" evidence="4">
    <location>
        <begin position="51"/>
        <end position="99"/>
    </location>
</feature>
<evidence type="ECO:0000256" key="3">
    <source>
        <dbReference type="ARBA" id="ARBA00023157"/>
    </source>
</evidence>
<keyword evidence="3" id="KW-1015">Disulfide bond</keyword>
<keyword evidence="6" id="KW-1185">Reference proteome</keyword>
<evidence type="ECO:0000256" key="1">
    <source>
        <dbReference type="ARBA" id="ARBA00004613"/>
    </source>
</evidence>
<dbReference type="Pfam" id="PF00014">
    <property type="entry name" value="Kunitz_BPTI"/>
    <property type="match status" value="1"/>
</dbReference>
<protein>
    <recommendedName>
        <fullName evidence="4">BPTI/Kunitz inhibitor domain-containing protein</fullName>
    </recommendedName>
</protein>
<dbReference type="Gene3D" id="4.10.410.10">
    <property type="entry name" value="Pancreatic trypsin inhibitor Kunitz domain"/>
    <property type="match status" value="1"/>
</dbReference>
<dbReference type="Proteomes" id="UP000694406">
    <property type="component" value="Unplaced"/>
</dbReference>
<dbReference type="SMART" id="SM00131">
    <property type="entry name" value="KU"/>
    <property type="match status" value="1"/>
</dbReference>
<sequence>RISPGSRLTHSHWLMLLPMSLPVREYSDRAPKPEPTQTPFSHSLAVRSDQCQLPLQQDSCKKKLQRYYYDADKKKCVSFVGCGDNHNSFQTRELCEKACGKISKGTEDECCIEVPAVVSVESQHFPPL</sequence>
<organism evidence="5 6">
    <name type="scientific">Laticauda laticaudata</name>
    <name type="common">Blue-ringed sea krait</name>
    <name type="synonym">Blue-lipped sea krait</name>
    <dbReference type="NCBI Taxonomy" id="8630"/>
    <lineage>
        <taxon>Eukaryota</taxon>
        <taxon>Metazoa</taxon>
        <taxon>Chordata</taxon>
        <taxon>Craniata</taxon>
        <taxon>Vertebrata</taxon>
        <taxon>Euteleostomi</taxon>
        <taxon>Lepidosauria</taxon>
        <taxon>Squamata</taxon>
        <taxon>Bifurcata</taxon>
        <taxon>Unidentata</taxon>
        <taxon>Episquamata</taxon>
        <taxon>Toxicofera</taxon>
        <taxon>Serpentes</taxon>
        <taxon>Colubroidea</taxon>
        <taxon>Elapidae</taxon>
        <taxon>Laticaudinae</taxon>
        <taxon>Laticauda</taxon>
    </lineage>
</organism>
<proteinExistence type="predicted"/>
<keyword evidence="2" id="KW-0964">Secreted</keyword>
<dbReference type="GeneTree" id="ENSGT01000000222191"/>
<comment type="subcellular location">
    <subcellularLocation>
        <location evidence="1">Secreted</location>
    </subcellularLocation>
</comment>
<name>A0A8C5RKH2_LATLA</name>
<evidence type="ECO:0000313" key="6">
    <source>
        <dbReference type="Proteomes" id="UP000694406"/>
    </source>
</evidence>
<evidence type="ECO:0000256" key="2">
    <source>
        <dbReference type="ARBA" id="ARBA00022525"/>
    </source>
</evidence>
<dbReference type="PANTHER" id="PTHR10083:SF374">
    <property type="entry name" value="BPTI_KUNITZ INHIBITOR DOMAIN-CONTAINING PROTEIN"/>
    <property type="match status" value="1"/>
</dbReference>
<dbReference type="CDD" id="cd00109">
    <property type="entry name" value="Kunitz-type"/>
    <property type="match status" value="1"/>
</dbReference>
<dbReference type="PROSITE" id="PS50279">
    <property type="entry name" value="BPTI_KUNITZ_2"/>
    <property type="match status" value="1"/>
</dbReference>
<dbReference type="GO" id="GO:0004867">
    <property type="term" value="F:serine-type endopeptidase inhibitor activity"/>
    <property type="evidence" value="ECO:0007669"/>
    <property type="project" value="InterPro"/>
</dbReference>
<dbReference type="InterPro" id="IPR036880">
    <property type="entry name" value="Kunitz_BPTI_sf"/>
</dbReference>
<dbReference type="InterPro" id="IPR002223">
    <property type="entry name" value="Kunitz_BPTI"/>
</dbReference>
<dbReference type="InterPro" id="IPR050098">
    <property type="entry name" value="TFPI/VKTCI-like"/>
</dbReference>
<evidence type="ECO:0000313" key="5">
    <source>
        <dbReference type="Ensembl" id="ENSLLTP00000004022.1"/>
    </source>
</evidence>
<dbReference type="SUPFAM" id="SSF57362">
    <property type="entry name" value="BPTI-like"/>
    <property type="match status" value="1"/>
</dbReference>
<reference evidence="5" key="1">
    <citation type="submission" date="2025-08" db="UniProtKB">
        <authorList>
            <consortium name="Ensembl"/>
        </authorList>
    </citation>
    <scope>IDENTIFICATION</scope>
</reference>
<dbReference type="PANTHER" id="PTHR10083">
    <property type="entry name" value="KUNITZ-TYPE PROTEASE INHIBITOR-RELATED"/>
    <property type="match status" value="1"/>
</dbReference>
<evidence type="ECO:0000259" key="4">
    <source>
        <dbReference type="PROSITE" id="PS50279"/>
    </source>
</evidence>
<dbReference type="GO" id="GO:0005615">
    <property type="term" value="C:extracellular space"/>
    <property type="evidence" value="ECO:0007669"/>
    <property type="project" value="TreeGrafter"/>
</dbReference>
<dbReference type="AlphaFoldDB" id="A0A8C5RKH2"/>
<reference evidence="5" key="2">
    <citation type="submission" date="2025-09" db="UniProtKB">
        <authorList>
            <consortium name="Ensembl"/>
        </authorList>
    </citation>
    <scope>IDENTIFICATION</scope>
</reference>
<accession>A0A8C5RKH2</accession>